<dbReference type="Proteomes" id="UP000236290">
    <property type="component" value="Unassembled WGS sequence"/>
</dbReference>
<evidence type="ECO:0000256" key="1">
    <source>
        <dbReference type="SAM" id="MobiDB-lite"/>
    </source>
</evidence>
<name>A0A2K0UKF5_TRIHA</name>
<evidence type="ECO:0000313" key="2">
    <source>
        <dbReference type="EMBL" id="PNP58206.1"/>
    </source>
</evidence>
<evidence type="ECO:0000313" key="3">
    <source>
        <dbReference type="Proteomes" id="UP000236290"/>
    </source>
</evidence>
<proteinExistence type="predicted"/>
<dbReference type="OrthoDB" id="1047367at2759"/>
<dbReference type="AlphaFoldDB" id="A0A2K0UKF5"/>
<gene>
    <name evidence="2" type="ORF">THARTR1_01903</name>
</gene>
<dbReference type="SUPFAM" id="SSF160104">
    <property type="entry name" value="Acetoacetate decarboxylase-like"/>
    <property type="match status" value="1"/>
</dbReference>
<feature type="compositionally biased region" description="Low complexity" evidence="1">
    <location>
        <begin position="92"/>
        <end position="105"/>
    </location>
</feature>
<dbReference type="EMBL" id="MTYI01000022">
    <property type="protein sequence ID" value="PNP58206.1"/>
    <property type="molecule type" value="Genomic_DNA"/>
</dbReference>
<dbReference type="Pfam" id="PF06314">
    <property type="entry name" value="ADC"/>
    <property type="match status" value="1"/>
</dbReference>
<organism evidence="2 3">
    <name type="scientific">Trichoderma harzianum</name>
    <name type="common">Hypocrea lixii</name>
    <dbReference type="NCBI Taxonomy" id="5544"/>
    <lineage>
        <taxon>Eukaryota</taxon>
        <taxon>Fungi</taxon>
        <taxon>Dikarya</taxon>
        <taxon>Ascomycota</taxon>
        <taxon>Pezizomycotina</taxon>
        <taxon>Sordariomycetes</taxon>
        <taxon>Hypocreomycetidae</taxon>
        <taxon>Hypocreales</taxon>
        <taxon>Hypocreaceae</taxon>
        <taxon>Trichoderma</taxon>
    </lineage>
</organism>
<protein>
    <submittedName>
        <fullName evidence="2">Uncharacterized protein</fullName>
    </submittedName>
</protein>
<dbReference type="InterPro" id="IPR010451">
    <property type="entry name" value="Acetoacetate_decarboxylase"/>
</dbReference>
<dbReference type="InterPro" id="IPR023375">
    <property type="entry name" value="ADC_dom_sf"/>
</dbReference>
<accession>A0A2K0UKF5</accession>
<feature type="region of interest" description="Disordered" evidence="1">
    <location>
        <begin position="89"/>
        <end position="114"/>
    </location>
</feature>
<dbReference type="GO" id="GO:0016829">
    <property type="term" value="F:lyase activity"/>
    <property type="evidence" value="ECO:0007669"/>
    <property type="project" value="InterPro"/>
</dbReference>
<dbReference type="Gene3D" id="2.40.400.10">
    <property type="entry name" value="Acetoacetate decarboxylase-like"/>
    <property type="match status" value="1"/>
</dbReference>
<comment type="caution">
    <text evidence="2">The sequence shown here is derived from an EMBL/GenBank/DDBJ whole genome shotgun (WGS) entry which is preliminary data.</text>
</comment>
<sequence length="241" mass="26109">MFQVHGVQHRSKDGGIRHGTYIPIVLENLADPIMSGREDLGWPKVYSEIKFKNDTDVGGNLDVELSWGGVKWASFSRGLLHANDVSRSSHTAGANSVNSSSLANGSGAGEEPVQSFSCSSEDALFVHKYIPATTDSPCRGTADADYDVLIHSTKPKVLMSQQASSAGFQILERTKKELPTLHHVVDRLSELPIISIVDASVKEVLGQDQFMGAKDSNEACSLPAVLLFNIYAKIHNRSICT</sequence>
<reference evidence="2 3" key="1">
    <citation type="submission" date="2017-02" db="EMBL/GenBank/DDBJ databases">
        <title>Genomes of Trichoderma spp. with biocontrol activity.</title>
        <authorList>
            <person name="Gardiner D."/>
            <person name="Kazan K."/>
            <person name="Vos C."/>
            <person name="Harvey P."/>
        </authorList>
    </citation>
    <scope>NUCLEOTIDE SEQUENCE [LARGE SCALE GENOMIC DNA]</scope>
    <source>
        <strain evidence="2 3">Tr1</strain>
    </source>
</reference>